<evidence type="ECO:0000313" key="3">
    <source>
        <dbReference type="Proteomes" id="UP000028542"/>
    </source>
</evidence>
<dbReference type="InterPro" id="IPR038740">
    <property type="entry name" value="BioF2-like_GNAT_dom"/>
</dbReference>
<dbReference type="Pfam" id="PF13480">
    <property type="entry name" value="Acetyltransf_6"/>
    <property type="match status" value="1"/>
</dbReference>
<dbReference type="eggNOG" id="COG3146">
    <property type="taxonomic scope" value="Bacteria"/>
</dbReference>
<dbReference type="PANTHER" id="PTHR36174:SF1">
    <property type="entry name" value="LIPID II:GLYCINE GLYCYLTRANSFERASE"/>
    <property type="match status" value="1"/>
</dbReference>
<reference evidence="2 3" key="1">
    <citation type="submission" date="2014-07" db="EMBL/GenBank/DDBJ databases">
        <title>Draft genome of Clostridium sulfidigenes 113A isolated from sediments associated with methane hydrate from Krishna Godavari basin.</title>
        <authorList>
            <person name="Honkalas V.S."/>
            <person name="Dabir A.P."/>
            <person name="Arora P."/>
            <person name="Dhakephalkar P.K."/>
        </authorList>
    </citation>
    <scope>NUCLEOTIDE SEQUENCE [LARGE SCALE GENOMIC DNA]</scope>
    <source>
        <strain evidence="2 3">113A</strain>
    </source>
</reference>
<dbReference type="Proteomes" id="UP000028542">
    <property type="component" value="Unassembled WGS sequence"/>
</dbReference>
<comment type="caution">
    <text evidence="2">The sequence shown here is derived from an EMBL/GenBank/DDBJ whole genome shotgun (WGS) entry which is preliminary data.</text>
</comment>
<dbReference type="InterPro" id="IPR050644">
    <property type="entry name" value="PG_Glycine_Bridge_Synth"/>
</dbReference>
<organism evidence="2 3">
    <name type="scientific">Clostridium sulfidigenes</name>
    <dbReference type="NCBI Taxonomy" id="318464"/>
    <lineage>
        <taxon>Bacteria</taxon>
        <taxon>Bacillati</taxon>
        <taxon>Bacillota</taxon>
        <taxon>Clostridia</taxon>
        <taxon>Eubacteriales</taxon>
        <taxon>Clostridiaceae</taxon>
        <taxon>Clostridium</taxon>
    </lineage>
</organism>
<dbReference type="Gene3D" id="3.40.630.30">
    <property type="match status" value="1"/>
</dbReference>
<accession>A0A084J9Q2</accession>
<protein>
    <recommendedName>
        <fullName evidence="1">BioF2-like acetyltransferase domain-containing protein</fullName>
    </recommendedName>
</protein>
<evidence type="ECO:0000259" key="1">
    <source>
        <dbReference type="Pfam" id="PF13480"/>
    </source>
</evidence>
<dbReference type="RefSeq" id="WP_035134084.1">
    <property type="nucleotide sequence ID" value="NZ_JPMD01000032.1"/>
</dbReference>
<evidence type="ECO:0000313" key="2">
    <source>
        <dbReference type="EMBL" id="KEZ85686.1"/>
    </source>
</evidence>
<dbReference type="InterPro" id="IPR016181">
    <property type="entry name" value="Acyl_CoA_acyltransferase"/>
</dbReference>
<keyword evidence="3" id="KW-1185">Reference proteome</keyword>
<sequence length="327" mass="37423">MFVKNYSKELENEWEGFVSSSVNGTFMQERKFLGYHPSGRFSDHSLIFMEDKRIIAVLPAAVVQQEDKRILVSHPGASHGGLIIKSSLSTKKCLELVSALIEYCTMAGFDYIRLKPVPKVYHKELSDQLDFALRFSGFSIEYTELATVLELKKGEESFVKRVMSDTAFRNYKKALKSGLSVVEDADINDFWPILEDKLKHNHNAKPAHTSDEIKHLKTIYPDRIKLFAAYEGVTPVAGVLAFLLNNRVINCFYIAHHDDFQHKRPLNLIFGYMMEWGLKNGFSYLDWGISTELKGSRVNTGLFRFKEGYGGHGVLRECYLYEVHNSK</sequence>
<dbReference type="PANTHER" id="PTHR36174">
    <property type="entry name" value="LIPID II:GLYCINE GLYCYLTRANSFERASE"/>
    <property type="match status" value="1"/>
</dbReference>
<dbReference type="AlphaFoldDB" id="A0A084J9Q2"/>
<dbReference type="EMBL" id="JPMD01000032">
    <property type="protein sequence ID" value="KEZ85686.1"/>
    <property type="molecule type" value="Genomic_DNA"/>
</dbReference>
<proteinExistence type="predicted"/>
<gene>
    <name evidence="2" type="ORF">IO99_13570</name>
</gene>
<feature type="domain" description="BioF2-like acetyltransferase" evidence="1">
    <location>
        <begin position="183"/>
        <end position="291"/>
    </location>
</feature>
<dbReference type="SUPFAM" id="SSF55729">
    <property type="entry name" value="Acyl-CoA N-acyltransferases (Nat)"/>
    <property type="match status" value="1"/>
</dbReference>
<name>A0A084J9Q2_9CLOT</name>